<evidence type="ECO:0000259" key="1">
    <source>
        <dbReference type="Pfam" id="PF01494"/>
    </source>
</evidence>
<dbReference type="GO" id="GO:0071949">
    <property type="term" value="F:FAD binding"/>
    <property type="evidence" value="ECO:0007669"/>
    <property type="project" value="InterPro"/>
</dbReference>
<dbReference type="InterPro" id="IPR036188">
    <property type="entry name" value="FAD/NAD-bd_sf"/>
</dbReference>
<dbReference type="PRINTS" id="PR00420">
    <property type="entry name" value="RNGMNOXGNASE"/>
</dbReference>
<accession>A0A7K3M364</accession>
<dbReference type="InterPro" id="IPR002938">
    <property type="entry name" value="FAD-bd"/>
</dbReference>
<dbReference type="AlphaFoldDB" id="A0A7K3M364"/>
<organism evidence="2 3">
    <name type="scientific">Phytoactinopolyspora mesophila</name>
    <dbReference type="NCBI Taxonomy" id="2650750"/>
    <lineage>
        <taxon>Bacteria</taxon>
        <taxon>Bacillati</taxon>
        <taxon>Actinomycetota</taxon>
        <taxon>Actinomycetes</taxon>
        <taxon>Jiangellales</taxon>
        <taxon>Jiangellaceae</taxon>
        <taxon>Phytoactinopolyspora</taxon>
    </lineage>
</organism>
<evidence type="ECO:0000313" key="3">
    <source>
        <dbReference type="Proteomes" id="UP000460435"/>
    </source>
</evidence>
<dbReference type="EMBL" id="WLZY01000003">
    <property type="protein sequence ID" value="NDL57686.1"/>
    <property type="molecule type" value="Genomic_DNA"/>
</dbReference>
<dbReference type="Gene3D" id="3.50.50.60">
    <property type="entry name" value="FAD/NAD(P)-binding domain"/>
    <property type="match status" value="1"/>
</dbReference>
<dbReference type="PANTHER" id="PTHR42685">
    <property type="entry name" value="GERANYLGERANYL DIPHOSPHATE REDUCTASE"/>
    <property type="match status" value="1"/>
</dbReference>
<dbReference type="InterPro" id="IPR050407">
    <property type="entry name" value="Geranylgeranyl_reductase"/>
</dbReference>
<dbReference type="Pfam" id="PF01494">
    <property type="entry name" value="FAD_binding_3"/>
    <property type="match status" value="1"/>
</dbReference>
<proteinExistence type="predicted"/>
<keyword evidence="3" id="KW-1185">Reference proteome</keyword>
<evidence type="ECO:0000313" key="2">
    <source>
        <dbReference type="EMBL" id="NDL57686.1"/>
    </source>
</evidence>
<protein>
    <submittedName>
        <fullName evidence="2">Geranylgeranyl reductase family protein</fullName>
    </submittedName>
</protein>
<reference evidence="2 3" key="1">
    <citation type="submission" date="2019-11" db="EMBL/GenBank/DDBJ databases">
        <authorList>
            <person name="Li X.-J."/>
            <person name="Feng X.-M."/>
        </authorList>
    </citation>
    <scope>NUCLEOTIDE SEQUENCE [LARGE SCALE GENOMIC DNA]</scope>
    <source>
        <strain evidence="2 3">XMNu-373</strain>
    </source>
</reference>
<dbReference type="NCBIfam" id="TIGR02032">
    <property type="entry name" value="GG-red-SF"/>
    <property type="match status" value="1"/>
</dbReference>
<dbReference type="GO" id="GO:0016628">
    <property type="term" value="F:oxidoreductase activity, acting on the CH-CH group of donors, NAD or NADP as acceptor"/>
    <property type="evidence" value="ECO:0007669"/>
    <property type="project" value="InterPro"/>
</dbReference>
<comment type="caution">
    <text evidence="2">The sequence shown here is derived from an EMBL/GenBank/DDBJ whole genome shotgun (WGS) entry which is preliminary data.</text>
</comment>
<sequence>MNVQAGDADVIVVGAGPAGSTTAYYLARSGLDVLLLEKASFPRDKVCGDGLTPRAVRQLVRMGVDTAGPGWIRNKGLRIIGGGMRLHLPWPELTSYPDYGLVRTRLDFDHLLAQHAENAGVRLHQRTSVTAPVLDERSGRVVGVRARPVNERGRAAGDEVEYRAPLVVAADGTSSRLATALGIHKRDDRPMGVAVRTYFKTPRHDDDWMESWLELWASNDRGGRDLLPGYGWIFGAGNGTSNVGLGIINTSKAFGQVDYKDLLRRWVAQTPAEWEFTEENQVGDVRSAALPMGFNRQPHYSRGLLLVGDAGGMVNPFNGEGIDYAMEAASLASNVIADALSRANPGSRERVLQAYPAALKKEHGGYFTLGRIFVRLIGDPRLMKIATNHGLPRPWLMQFTLKLLANLTDHRDGDAYDRVINAMTRLAPAA</sequence>
<dbReference type="InterPro" id="IPR011777">
    <property type="entry name" value="Geranylgeranyl_Rdtase_fam"/>
</dbReference>
<gene>
    <name evidence="2" type="ORF">F7O44_11435</name>
</gene>
<dbReference type="RefSeq" id="WP_162450361.1">
    <property type="nucleotide sequence ID" value="NZ_WLZY01000003.1"/>
</dbReference>
<dbReference type="Proteomes" id="UP000460435">
    <property type="component" value="Unassembled WGS sequence"/>
</dbReference>
<dbReference type="PANTHER" id="PTHR42685:SF22">
    <property type="entry name" value="CONDITIONED MEDIUM FACTOR RECEPTOR 1"/>
    <property type="match status" value="1"/>
</dbReference>
<feature type="domain" description="FAD-binding" evidence="1">
    <location>
        <begin position="7"/>
        <end position="343"/>
    </location>
</feature>
<name>A0A7K3M364_9ACTN</name>
<dbReference type="SUPFAM" id="SSF51905">
    <property type="entry name" value="FAD/NAD(P)-binding domain"/>
    <property type="match status" value="1"/>
</dbReference>